<dbReference type="Gene3D" id="3.30.450.190">
    <property type="match status" value="1"/>
</dbReference>
<comment type="function">
    <text evidence="4">GTPase involved in activation of the TORC1 signaling pathway, which promotes growth and represses autophagy in nutrient-rich conditions.</text>
</comment>
<dbReference type="PANTHER" id="PTHR11259">
    <property type="entry name" value="RAS-RELATED GTP BINDING RAG/GTR YEAST"/>
    <property type="match status" value="1"/>
</dbReference>
<sequence length="371" mass="41921">MKRKILLMGKSGTGKTSMRSFIFSSYRSEDTQRLGSTIEVEHSHVRFPGNLVLNLWDCGGQKSYMENYMNSQRGQVFSGVAALIYVVDVVSTDEEAGDGREWETDLRYFRDCVSALQSHSPDAEVFCLLHKMDLIEPSRRRDIYRRRVADLRKKTREVMQEHASSPLARDVIHLQCFATSIWDATLYKAWSSIVHAIVPDVERFEEHLTQLGAQCSAAEVILFERATFLVMSHYSRLEAADESAKPHSPDVHMVRAQSTDDPEEALLDGLSQSMLPSSDVPSAPARMLSDDRFERVSELVKQFRLTCLESQYNVKALELRTPTFLAYMDTLTSSTLILIVVTDPRIQLSAIKAHVDTSRRQLEGGGPWPAA</sequence>
<dbReference type="Proteomes" id="UP000186303">
    <property type="component" value="Chromosome 1"/>
</dbReference>
<dbReference type="OrthoDB" id="10020193at2759"/>
<evidence type="ECO:0000313" key="6">
    <source>
        <dbReference type="Proteomes" id="UP000186303"/>
    </source>
</evidence>
<dbReference type="STRING" id="1230383.A0A1M8A0M6"/>
<evidence type="ECO:0000256" key="3">
    <source>
        <dbReference type="ARBA" id="ARBA00023134"/>
    </source>
</evidence>
<evidence type="ECO:0000256" key="2">
    <source>
        <dbReference type="ARBA" id="ARBA00022741"/>
    </source>
</evidence>
<dbReference type="GO" id="GO:0005634">
    <property type="term" value="C:nucleus"/>
    <property type="evidence" value="ECO:0007669"/>
    <property type="project" value="TreeGrafter"/>
</dbReference>
<dbReference type="InterPro" id="IPR006762">
    <property type="entry name" value="Gtr1_RagA"/>
</dbReference>
<keyword evidence="6" id="KW-1185">Reference proteome</keyword>
<dbReference type="GO" id="GO:1990131">
    <property type="term" value="C:Gtr1-Gtr2 GTPase complex"/>
    <property type="evidence" value="ECO:0007669"/>
    <property type="project" value="UniProtKB-UniRule"/>
</dbReference>
<dbReference type="GO" id="GO:0003924">
    <property type="term" value="F:GTPase activity"/>
    <property type="evidence" value="ECO:0007669"/>
    <property type="project" value="UniProtKB-UniRule"/>
</dbReference>
<dbReference type="AlphaFoldDB" id="A0A1M8A0M6"/>
<organism evidence="5 6">
    <name type="scientific">Malassezia sympodialis (strain ATCC 42132)</name>
    <name type="common">Atopic eczema-associated yeast</name>
    <dbReference type="NCBI Taxonomy" id="1230383"/>
    <lineage>
        <taxon>Eukaryota</taxon>
        <taxon>Fungi</taxon>
        <taxon>Dikarya</taxon>
        <taxon>Basidiomycota</taxon>
        <taxon>Ustilaginomycotina</taxon>
        <taxon>Malasseziomycetes</taxon>
        <taxon>Malasseziales</taxon>
        <taxon>Malasseziaceae</taxon>
        <taxon>Malassezia</taxon>
    </lineage>
</organism>
<dbReference type="GO" id="GO:0010507">
    <property type="term" value="P:negative regulation of autophagy"/>
    <property type="evidence" value="ECO:0007669"/>
    <property type="project" value="TreeGrafter"/>
</dbReference>
<protein>
    <recommendedName>
        <fullName evidence="4">GTP-binding protein</fullName>
    </recommendedName>
</protein>
<evidence type="ECO:0000256" key="4">
    <source>
        <dbReference type="RuleBase" id="RU367014"/>
    </source>
</evidence>
<accession>A0A1M8A0M6</accession>
<dbReference type="GO" id="GO:0005525">
    <property type="term" value="F:GTP binding"/>
    <property type="evidence" value="ECO:0007669"/>
    <property type="project" value="UniProtKB-UniRule"/>
</dbReference>
<dbReference type="InterPro" id="IPR027417">
    <property type="entry name" value="P-loop_NTPase"/>
</dbReference>
<dbReference type="GO" id="GO:1904263">
    <property type="term" value="P:positive regulation of TORC1 signaling"/>
    <property type="evidence" value="ECO:0007669"/>
    <property type="project" value="TreeGrafter"/>
</dbReference>
<proteinExistence type="inferred from homology"/>
<reference evidence="6" key="1">
    <citation type="journal article" date="2017" name="Nucleic Acids Res.">
        <title>Proteogenomics produces comprehensive and highly accurate protein-coding gene annotation in a complete genome assembly of Malassezia sympodialis.</title>
        <authorList>
            <person name="Zhu Y."/>
            <person name="Engstroem P.G."/>
            <person name="Tellgren-Roth C."/>
            <person name="Baudo C.D."/>
            <person name="Kennell J.C."/>
            <person name="Sun S."/>
            <person name="Billmyre R.B."/>
            <person name="Schroeder M.S."/>
            <person name="Andersson A."/>
            <person name="Holm T."/>
            <person name="Sigurgeirsson B."/>
            <person name="Wu G."/>
            <person name="Sankaranarayanan S.R."/>
            <person name="Siddharthan R."/>
            <person name="Sanyal K."/>
            <person name="Lundeberg J."/>
            <person name="Nystedt B."/>
            <person name="Boekhout T."/>
            <person name="Dawson T.L. Jr."/>
            <person name="Heitman J."/>
            <person name="Scheynius A."/>
            <person name="Lehtioe J."/>
        </authorList>
    </citation>
    <scope>NUCLEOTIDE SEQUENCE [LARGE SCALE GENOMIC DNA]</scope>
    <source>
        <strain evidence="6">ATCC 42132</strain>
    </source>
</reference>
<evidence type="ECO:0000313" key="5">
    <source>
        <dbReference type="EMBL" id="SHO75975.1"/>
    </source>
</evidence>
<comment type="similarity">
    <text evidence="1 4">Belongs to the GTR/RAG GTP-binding protein family.</text>
</comment>
<name>A0A1M8A0M6_MALS4</name>
<dbReference type="SUPFAM" id="SSF52540">
    <property type="entry name" value="P-loop containing nucleoside triphosphate hydrolases"/>
    <property type="match status" value="1"/>
</dbReference>
<evidence type="ECO:0000256" key="1">
    <source>
        <dbReference type="ARBA" id="ARBA00007756"/>
    </source>
</evidence>
<gene>
    <name evidence="5" type="ORF">MSYG_0309</name>
</gene>
<dbReference type="GO" id="GO:0009267">
    <property type="term" value="P:cellular response to starvation"/>
    <property type="evidence" value="ECO:0007669"/>
    <property type="project" value="TreeGrafter"/>
</dbReference>
<dbReference type="EMBL" id="LT671821">
    <property type="protein sequence ID" value="SHO75975.1"/>
    <property type="molecule type" value="Genomic_DNA"/>
</dbReference>
<keyword evidence="3 4" id="KW-0342">GTP-binding</keyword>
<dbReference type="GO" id="GO:0000329">
    <property type="term" value="C:fungal-type vacuole membrane"/>
    <property type="evidence" value="ECO:0007669"/>
    <property type="project" value="TreeGrafter"/>
</dbReference>
<dbReference type="PANTHER" id="PTHR11259:SF1">
    <property type="entry name" value="RAS-RELATED GTP-BINDING PROTEIN"/>
    <property type="match status" value="1"/>
</dbReference>
<dbReference type="Gene3D" id="3.40.50.300">
    <property type="entry name" value="P-loop containing nucleotide triphosphate hydrolases"/>
    <property type="match status" value="1"/>
</dbReference>
<dbReference type="OMA" id="AFKHACS"/>
<keyword evidence="2 4" id="KW-0547">Nucleotide-binding</keyword>
<dbReference type="Pfam" id="PF04670">
    <property type="entry name" value="Gtr1_RagA"/>
    <property type="match status" value="1"/>
</dbReference>
<dbReference type="FunFam" id="3.40.50.300:FF:002028">
    <property type="entry name" value="Related to GTR1-GTP-binding protein"/>
    <property type="match status" value="1"/>
</dbReference>
<comment type="subunit">
    <text evidence="4">Component of the GSE complex.</text>
</comment>
<dbReference type="VEuPathDB" id="FungiDB:MSYG_0309"/>